<accession>A0A2W2EY76</accession>
<dbReference type="AlphaFoldDB" id="A0A2W2EY76"/>
<proteinExistence type="predicted"/>
<comment type="caution">
    <text evidence="1">The sequence shown here is derived from an EMBL/GenBank/DDBJ whole genome shotgun (WGS) entry which is preliminary data.</text>
</comment>
<dbReference type="Proteomes" id="UP000249304">
    <property type="component" value="Unassembled WGS sequence"/>
</dbReference>
<evidence type="ECO:0000313" key="1">
    <source>
        <dbReference type="EMBL" id="PZG18520.1"/>
    </source>
</evidence>
<dbReference type="OrthoDB" id="581789at2"/>
<name>A0A2W2EY76_9ACTN</name>
<protein>
    <submittedName>
        <fullName evidence="1">Uncharacterized protein</fullName>
    </submittedName>
</protein>
<keyword evidence="2" id="KW-1185">Reference proteome</keyword>
<evidence type="ECO:0000313" key="2">
    <source>
        <dbReference type="Proteomes" id="UP000249304"/>
    </source>
</evidence>
<gene>
    <name evidence="1" type="ORF">C1J01_14810</name>
</gene>
<reference evidence="1 2" key="1">
    <citation type="submission" date="2018-01" db="EMBL/GenBank/DDBJ databases">
        <title>Draft genome sequence of Nonomuraea sp. KC333.</title>
        <authorList>
            <person name="Sahin N."/>
            <person name="Saygin H."/>
            <person name="Ay H."/>
        </authorList>
    </citation>
    <scope>NUCLEOTIDE SEQUENCE [LARGE SCALE GENOMIC DNA]</scope>
    <source>
        <strain evidence="1 2">KC333</strain>
    </source>
</reference>
<organism evidence="1 2">
    <name type="scientific">Nonomuraea aridisoli</name>
    <dbReference type="NCBI Taxonomy" id="2070368"/>
    <lineage>
        <taxon>Bacteria</taxon>
        <taxon>Bacillati</taxon>
        <taxon>Actinomycetota</taxon>
        <taxon>Actinomycetes</taxon>
        <taxon>Streptosporangiales</taxon>
        <taxon>Streptosporangiaceae</taxon>
        <taxon>Nonomuraea</taxon>
    </lineage>
</organism>
<sequence>MIVMDAVLETYDAEGFTAWPIAEPPDDRILALSGGLTPAEVGTAMAVIVAYAGFPAEPVADLHLTLDRHLVEAECLIAPGGVRVTDTVTGARILPGCCCGLESWREWADVLHGESPWLGHGPDTDLEHTGEAVRLRQEPSHQVELPLADLPGLLSDVHAGLRGFLELVGAWAGETCPRAAGRLVAVLDESFHVTGSLDLG</sequence>
<dbReference type="EMBL" id="POUD01000051">
    <property type="protein sequence ID" value="PZG18520.1"/>
    <property type="molecule type" value="Genomic_DNA"/>
</dbReference>